<dbReference type="PANTHER" id="PTHR47506">
    <property type="entry name" value="TRANSCRIPTIONAL REGULATORY PROTEIN"/>
    <property type="match status" value="1"/>
</dbReference>
<dbReference type="Gene3D" id="1.10.357.10">
    <property type="entry name" value="Tetracycline Repressor, domain 2"/>
    <property type="match status" value="1"/>
</dbReference>
<dbReference type="EMBL" id="FWFR01000001">
    <property type="protein sequence ID" value="SLN30250.1"/>
    <property type="molecule type" value="Genomic_DNA"/>
</dbReference>
<evidence type="ECO:0000259" key="5">
    <source>
        <dbReference type="PROSITE" id="PS50977"/>
    </source>
</evidence>
<dbReference type="PROSITE" id="PS50977">
    <property type="entry name" value="HTH_TETR_2"/>
    <property type="match status" value="1"/>
</dbReference>
<dbReference type="InterPro" id="IPR009057">
    <property type="entry name" value="Homeodomain-like_sf"/>
</dbReference>
<proteinExistence type="predicted"/>
<dbReference type="OrthoDB" id="9811084at2"/>
<dbReference type="PANTHER" id="PTHR47506:SF6">
    <property type="entry name" value="HTH-TYPE TRANSCRIPTIONAL REPRESSOR NEMR"/>
    <property type="match status" value="1"/>
</dbReference>
<dbReference type="GO" id="GO:0003677">
    <property type="term" value="F:DNA binding"/>
    <property type="evidence" value="ECO:0007669"/>
    <property type="project" value="UniProtKB-UniRule"/>
</dbReference>
<keyword evidence="1" id="KW-0805">Transcription regulation</keyword>
<keyword evidence="2 4" id="KW-0238">DNA-binding</keyword>
<evidence type="ECO:0000313" key="6">
    <source>
        <dbReference type="EMBL" id="SLN30250.1"/>
    </source>
</evidence>
<feature type="domain" description="HTH tetR-type" evidence="5">
    <location>
        <begin position="5"/>
        <end position="65"/>
    </location>
</feature>
<feature type="DNA-binding region" description="H-T-H motif" evidence="4">
    <location>
        <begin position="28"/>
        <end position="47"/>
    </location>
</feature>
<dbReference type="Pfam" id="PF16925">
    <property type="entry name" value="TetR_C_13"/>
    <property type="match status" value="1"/>
</dbReference>
<accession>A0A1Y5S1Y9</accession>
<dbReference type="InterPro" id="IPR036271">
    <property type="entry name" value="Tet_transcr_reg_TetR-rel_C_sf"/>
</dbReference>
<sequence length="201" mass="21725">MSKGEKTRARILEAGLKVACRDGLGGLSIGTLANDLALSKSGLFAHVGSKEALEEAVLKAAFDRFVERVIAPALARPGGVARLRAIFDNWLEWTAAPPFPGGCPIFAALHELDDRPGPARDRLIAAQRDWYGTLIRLAKRAVDDGDFRADLDTRQFTFDFQAIVFAFAHARIVLADPAAPERLARGGFESLMAAARNARGI</sequence>
<dbReference type="AlphaFoldDB" id="A0A1Y5S1Y9"/>
<evidence type="ECO:0000256" key="4">
    <source>
        <dbReference type="PROSITE-ProRule" id="PRU00335"/>
    </source>
</evidence>
<reference evidence="6 7" key="1">
    <citation type="submission" date="2017-03" db="EMBL/GenBank/DDBJ databases">
        <authorList>
            <person name="Afonso C.L."/>
            <person name="Miller P.J."/>
            <person name="Scott M.A."/>
            <person name="Spackman E."/>
            <person name="Goraichik I."/>
            <person name="Dimitrov K.M."/>
            <person name="Suarez D.L."/>
            <person name="Swayne D.E."/>
        </authorList>
    </citation>
    <scope>NUCLEOTIDE SEQUENCE [LARGE SCALE GENOMIC DNA]</scope>
    <source>
        <strain evidence="6 7">CECT 7691</strain>
    </source>
</reference>
<dbReference type="RefSeq" id="WP_085882312.1">
    <property type="nucleotide sequence ID" value="NZ_FWFR01000001.1"/>
</dbReference>
<name>A0A1Y5S1Y9_9PROT</name>
<dbReference type="InParanoid" id="A0A1Y5S1Y9"/>
<gene>
    <name evidence="6" type="ORF">OCH7691_01045</name>
</gene>
<keyword evidence="3" id="KW-0804">Transcription</keyword>
<dbReference type="Gene3D" id="1.10.10.60">
    <property type="entry name" value="Homeodomain-like"/>
    <property type="match status" value="1"/>
</dbReference>
<dbReference type="SUPFAM" id="SSF46689">
    <property type="entry name" value="Homeodomain-like"/>
    <property type="match status" value="1"/>
</dbReference>
<dbReference type="InterPro" id="IPR011075">
    <property type="entry name" value="TetR_C"/>
</dbReference>
<evidence type="ECO:0000256" key="1">
    <source>
        <dbReference type="ARBA" id="ARBA00023015"/>
    </source>
</evidence>
<evidence type="ECO:0000256" key="2">
    <source>
        <dbReference type="ARBA" id="ARBA00023125"/>
    </source>
</evidence>
<evidence type="ECO:0000256" key="3">
    <source>
        <dbReference type="ARBA" id="ARBA00023163"/>
    </source>
</evidence>
<dbReference type="InterPro" id="IPR001647">
    <property type="entry name" value="HTH_TetR"/>
</dbReference>
<dbReference type="Proteomes" id="UP000193200">
    <property type="component" value="Unassembled WGS sequence"/>
</dbReference>
<protein>
    <recommendedName>
        <fullName evidence="5">HTH tetR-type domain-containing protein</fullName>
    </recommendedName>
</protein>
<evidence type="ECO:0000313" key="7">
    <source>
        <dbReference type="Proteomes" id="UP000193200"/>
    </source>
</evidence>
<organism evidence="6 7">
    <name type="scientific">Oceanibacterium hippocampi</name>
    <dbReference type="NCBI Taxonomy" id="745714"/>
    <lineage>
        <taxon>Bacteria</taxon>
        <taxon>Pseudomonadati</taxon>
        <taxon>Pseudomonadota</taxon>
        <taxon>Alphaproteobacteria</taxon>
        <taxon>Sneathiellales</taxon>
        <taxon>Sneathiellaceae</taxon>
        <taxon>Oceanibacterium</taxon>
    </lineage>
</organism>
<dbReference type="SUPFAM" id="SSF48498">
    <property type="entry name" value="Tetracyclin repressor-like, C-terminal domain"/>
    <property type="match status" value="1"/>
</dbReference>
<keyword evidence="7" id="KW-1185">Reference proteome</keyword>